<evidence type="ECO:0008006" key="5">
    <source>
        <dbReference type="Google" id="ProtNLM"/>
    </source>
</evidence>
<accession>A0A9D2QCR8</accession>
<dbReference type="Proteomes" id="UP000823858">
    <property type="component" value="Unassembled WGS sequence"/>
</dbReference>
<feature type="chain" id="PRO_5039182827" description="Secreted protein" evidence="2">
    <location>
        <begin position="27"/>
        <end position="213"/>
    </location>
</feature>
<feature type="compositionally biased region" description="Low complexity" evidence="1">
    <location>
        <begin position="53"/>
        <end position="83"/>
    </location>
</feature>
<feature type="signal peptide" evidence="2">
    <location>
        <begin position="1"/>
        <end position="26"/>
    </location>
</feature>
<proteinExistence type="predicted"/>
<dbReference type="AlphaFoldDB" id="A0A9D2QCR8"/>
<dbReference type="EMBL" id="DWVP01000014">
    <property type="protein sequence ID" value="HJC85156.1"/>
    <property type="molecule type" value="Genomic_DNA"/>
</dbReference>
<dbReference type="Pfam" id="PF08310">
    <property type="entry name" value="LGFP"/>
    <property type="match status" value="1"/>
</dbReference>
<keyword evidence="2" id="KW-0732">Signal</keyword>
<dbReference type="InterPro" id="IPR013207">
    <property type="entry name" value="LGFP"/>
</dbReference>
<sequence>MRISMLKRSAAAVAAGGLLLGAAACSDDDDSDTTSTTDATAGAVDDLDGADGGADATDGAEGGADATDATDATDGAEGGADATDGAEGDDAEGAGNGADGELSEGLAAAYEEMGGETGELGALQNVESGDAGTLATFDNGWLTESADGTVTPLIGEIGNTWVTDGGLENELGLPTAPETGDAATGWQQTFENGTLSWVNDGAGNWSADIQPGQ</sequence>
<evidence type="ECO:0000313" key="4">
    <source>
        <dbReference type="Proteomes" id="UP000823858"/>
    </source>
</evidence>
<feature type="region of interest" description="Disordered" evidence="1">
    <location>
        <begin position="23"/>
        <end position="101"/>
    </location>
</feature>
<feature type="compositionally biased region" description="Low complexity" evidence="1">
    <location>
        <begin position="33"/>
        <end position="44"/>
    </location>
</feature>
<dbReference type="PROSITE" id="PS51257">
    <property type="entry name" value="PROKAR_LIPOPROTEIN"/>
    <property type="match status" value="1"/>
</dbReference>
<gene>
    <name evidence="3" type="ORF">H9751_06385</name>
</gene>
<reference evidence="3" key="2">
    <citation type="submission" date="2021-04" db="EMBL/GenBank/DDBJ databases">
        <authorList>
            <person name="Gilroy R."/>
        </authorList>
    </citation>
    <scope>NUCLEOTIDE SEQUENCE</scope>
    <source>
        <strain evidence="3">ChiHjej13B12-4958</strain>
    </source>
</reference>
<name>A0A9D2QCR8_9CORY</name>
<evidence type="ECO:0000256" key="1">
    <source>
        <dbReference type="SAM" id="MobiDB-lite"/>
    </source>
</evidence>
<organism evidence="3 4">
    <name type="scientific">Candidatus Corynebacterium faecigallinarum</name>
    <dbReference type="NCBI Taxonomy" id="2838528"/>
    <lineage>
        <taxon>Bacteria</taxon>
        <taxon>Bacillati</taxon>
        <taxon>Actinomycetota</taxon>
        <taxon>Actinomycetes</taxon>
        <taxon>Mycobacteriales</taxon>
        <taxon>Corynebacteriaceae</taxon>
        <taxon>Corynebacterium</taxon>
    </lineage>
</organism>
<comment type="caution">
    <text evidence="3">The sequence shown here is derived from an EMBL/GenBank/DDBJ whole genome shotgun (WGS) entry which is preliminary data.</text>
</comment>
<evidence type="ECO:0000256" key="2">
    <source>
        <dbReference type="SAM" id="SignalP"/>
    </source>
</evidence>
<evidence type="ECO:0000313" key="3">
    <source>
        <dbReference type="EMBL" id="HJC85156.1"/>
    </source>
</evidence>
<protein>
    <recommendedName>
        <fullName evidence="5">Secreted protein</fullName>
    </recommendedName>
</protein>
<reference evidence="3" key="1">
    <citation type="journal article" date="2021" name="PeerJ">
        <title>Extensive microbial diversity within the chicken gut microbiome revealed by metagenomics and culture.</title>
        <authorList>
            <person name="Gilroy R."/>
            <person name="Ravi A."/>
            <person name="Getino M."/>
            <person name="Pursley I."/>
            <person name="Horton D.L."/>
            <person name="Alikhan N.F."/>
            <person name="Baker D."/>
            <person name="Gharbi K."/>
            <person name="Hall N."/>
            <person name="Watson M."/>
            <person name="Adriaenssens E.M."/>
            <person name="Foster-Nyarko E."/>
            <person name="Jarju S."/>
            <person name="Secka A."/>
            <person name="Antonio M."/>
            <person name="Oren A."/>
            <person name="Chaudhuri R.R."/>
            <person name="La Ragione R."/>
            <person name="Hildebrand F."/>
            <person name="Pallen M.J."/>
        </authorList>
    </citation>
    <scope>NUCLEOTIDE SEQUENCE</scope>
    <source>
        <strain evidence="3">ChiHjej13B12-4958</strain>
    </source>
</reference>